<evidence type="ECO:0008006" key="5">
    <source>
        <dbReference type="Google" id="ProtNLM"/>
    </source>
</evidence>
<feature type="transmembrane region" description="Helical" evidence="2">
    <location>
        <begin position="164"/>
        <end position="184"/>
    </location>
</feature>
<feature type="transmembrane region" description="Helical" evidence="2">
    <location>
        <begin position="43"/>
        <end position="67"/>
    </location>
</feature>
<name>A0ABX8DBC6_9CELL</name>
<dbReference type="RefSeq" id="WP_207342302.1">
    <property type="nucleotide sequence ID" value="NZ_CP074405.1"/>
</dbReference>
<feature type="transmembrane region" description="Helical" evidence="2">
    <location>
        <begin position="79"/>
        <end position="101"/>
    </location>
</feature>
<feature type="transmembrane region" description="Helical" evidence="2">
    <location>
        <begin position="107"/>
        <end position="128"/>
    </location>
</feature>
<feature type="transmembrane region" description="Helical" evidence="2">
    <location>
        <begin position="140"/>
        <end position="158"/>
    </location>
</feature>
<reference evidence="3 4" key="1">
    <citation type="submission" date="2021-05" db="EMBL/GenBank/DDBJ databases">
        <title>Novel species in genus Cellulomonas.</title>
        <authorList>
            <person name="Zhang G."/>
        </authorList>
    </citation>
    <scope>NUCLEOTIDE SEQUENCE [LARGE SCALE GENOMIC DNA]</scope>
    <source>
        <strain evidence="4">zg-ZUI222</strain>
    </source>
</reference>
<proteinExistence type="predicted"/>
<keyword evidence="2" id="KW-0812">Transmembrane</keyword>
<dbReference type="Proteomes" id="UP000677804">
    <property type="component" value="Chromosome"/>
</dbReference>
<accession>A0ABX8DBC6</accession>
<protein>
    <recommendedName>
        <fullName evidence="5">Polysaccharide biosynthesis protein C-terminal domain-containing protein</fullName>
    </recommendedName>
</protein>
<organism evidence="3 4">
    <name type="scientific">Cellulomonas wangleii</name>
    <dbReference type="NCBI Taxonomy" id="2816956"/>
    <lineage>
        <taxon>Bacteria</taxon>
        <taxon>Bacillati</taxon>
        <taxon>Actinomycetota</taxon>
        <taxon>Actinomycetes</taxon>
        <taxon>Micrococcales</taxon>
        <taxon>Cellulomonadaceae</taxon>
        <taxon>Cellulomonas</taxon>
    </lineage>
</organism>
<evidence type="ECO:0000256" key="1">
    <source>
        <dbReference type="SAM" id="MobiDB-lite"/>
    </source>
</evidence>
<evidence type="ECO:0000313" key="4">
    <source>
        <dbReference type="Proteomes" id="UP000677804"/>
    </source>
</evidence>
<gene>
    <name evidence="3" type="ORF">KG103_04610</name>
</gene>
<keyword evidence="2" id="KW-0472">Membrane</keyword>
<evidence type="ECO:0000313" key="3">
    <source>
        <dbReference type="EMBL" id="QVI63192.1"/>
    </source>
</evidence>
<sequence>MRQTAGFALGMVVLAVASLLLVPALIAAGGPRAWGAVAVGQSVGTVAAVLIGLGWGVSGPAAVARAGTAARRREFLDAVLARSLVAVPVIVVAAGLAAVLAPAHRPLAALAAVALSLVGLSANWYFVGTAAPWALLLTETVPRAAGSLVGVVLLHGGAPPAVGIGAQAGGILVGVLTSTLYVTVRTRSAGPTPPRRPVRRVVAGQRHGVATTVLSAAYGAAPVLLVSLVSPAALPVYALVDKLQRQVYVAATPVIVVLQGWVARASGRAVRTRIRRSHVLVLAATTTGGALVTLLHEQVFGWFGAGEVEVPVEVVALGALWLLLNLQESVAARVALVPLGRIDLVARATAIGTAVGLTAVAVLALVWGAVGALVGICLGLVLRLALCLHGARAGAAPSDRPAPVAVHQEVTT</sequence>
<feature type="transmembrane region" description="Helical" evidence="2">
    <location>
        <begin position="279"/>
        <end position="296"/>
    </location>
</feature>
<dbReference type="EMBL" id="CP074405">
    <property type="protein sequence ID" value="QVI63192.1"/>
    <property type="molecule type" value="Genomic_DNA"/>
</dbReference>
<evidence type="ECO:0000256" key="2">
    <source>
        <dbReference type="SAM" id="Phobius"/>
    </source>
</evidence>
<feature type="transmembrane region" description="Helical" evidence="2">
    <location>
        <begin position="247"/>
        <end position="267"/>
    </location>
</feature>
<feature type="region of interest" description="Disordered" evidence="1">
    <location>
        <begin position="393"/>
        <end position="412"/>
    </location>
</feature>
<keyword evidence="2" id="KW-1133">Transmembrane helix</keyword>
<feature type="transmembrane region" description="Helical" evidence="2">
    <location>
        <begin position="205"/>
        <end position="227"/>
    </location>
</feature>
<keyword evidence="4" id="KW-1185">Reference proteome</keyword>